<feature type="chain" id="PRO_5012306301" evidence="4">
    <location>
        <begin position="21"/>
        <end position="174"/>
    </location>
</feature>
<evidence type="ECO:0000256" key="4">
    <source>
        <dbReference type="SAM" id="SignalP"/>
    </source>
</evidence>
<organism evidence="6 7">
    <name type="scientific">Calothrix parasitica NIES-267</name>
    <dbReference type="NCBI Taxonomy" id="1973488"/>
    <lineage>
        <taxon>Bacteria</taxon>
        <taxon>Bacillati</taxon>
        <taxon>Cyanobacteriota</taxon>
        <taxon>Cyanophyceae</taxon>
        <taxon>Nostocales</taxon>
        <taxon>Calotrichaceae</taxon>
        <taxon>Calothrix</taxon>
    </lineage>
</organism>
<evidence type="ECO:0000259" key="5">
    <source>
        <dbReference type="PROSITE" id="PS50830"/>
    </source>
</evidence>
<gene>
    <name evidence="6" type="ORF">NIES267_16000</name>
</gene>
<name>A0A1Z4LLK1_9CYAN</name>
<dbReference type="PANTHER" id="PTHR12302:SF3">
    <property type="entry name" value="SERINE_THREONINE-PROTEIN KINASE 31"/>
    <property type="match status" value="1"/>
</dbReference>
<dbReference type="InterPro" id="IPR035437">
    <property type="entry name" value="SNase_OB-fold_sf"/>
</dbReference>
<dbReference type="PROSITE" id="PS51257">
    <property type="entry name" value="PROKAR_LIPOPROTEIN"/>
    <property type="match status" value="1"/>
</dbReference>
<keyword evidence="4" id="KW-0732">Signal</keyword>
<dbReference type="InterPro" id="IPR002071">
    <property type="entry name" value="Thermonucl_AS"/>
</dbReference>
<proteinExistence type="predicted"/>
<dbReference type="InterPro" id="IPR016071">
    <property type="entry name" value="Staphylococal_nuclease_OB-fold"/>
</dbReference>
<keyword evidence="3" id="KW-0378">Hydrolase</keyword>
<dbReference type="GO" id="GO:0016787">
    <property type="term" value="F:hydrolase activity"/>
    <property type="evidence" value="ECO:0007669"/>
    <property type="project" value="UniProtKB-KW"/>
</dbReference>
<dbReference type="SUPFAM" id="SSF50199">
    <property type="entry name" value="Staphylococcal nuclease"/>
    <property type="match status" value="1"/>
</dbReference>
<dbReference type="GO" id="GO:0003676">
    <property type="term" value="F:nucleic acid binding"/>
    <property type="evidence" value="ECO:0007669"/>
    <property type="project" value="InterPro"/>
</dbReference>
<dbReference type="EMBL" id="AP018227">
    <property type="protein sequence ID" value="BAY82121.1"/>
    <property type="molecule type" value="Genomic_DNA"/>
</dbReference>
<dbReference type="OrthoDB" id="4376109at2"/>
<dbReference type="AlphaFoldDB" id="A0A1Z4LLK1"/>
<evidence type="ECO:0000313" key="6">
    <source>
        <dbReference type="EMBL" id="BAY82121.1"/>
    </source>
</evidence>
<accession>A0A1Z4LLK1</accession>
<evidence type="ECO:0000256" key="2">
    <source>
        <dbReference type="ARBA" id="ARBA00022759"/>
    </source>
</evidence>
<sequence>MKRVVVFLCCLFLLGCQAQKDEFQAGMVEIKVVRVVSGQTLQVMGFRSQPNLVSEVRLTGISAPPTRQRPWGEASRQRLIELIEDKSSPVRLEFDVEAKDKYGRTVAYVWKDDTLINEQLVKEGHALFTARSPNHKYDNRLERAQHWSRLMGEGIWNPEDPMRLSPSEFRRVFR</sequence>
<keyword evidence="7" id="KW-1185">Reference proteome</keyword>
<dbReference type="Pfam" id="PF00565">
    <property type="entry name" value="SNase"/>
    <property type="match status" value="1"/>
</dbReference>
<reference evidence="6 7" key="1">
    <citation type="submission" date="2017-06" db="EMBL/GenBank/DDBJ databases">
        <title>Genome sequencing of cyanobaciteial culture collection at National Institute for Environmental Studies (NIES).</title>
        <authorList>
            <person name="Hirose Y."/>
            <person name="Shimura Y."/>
            <person name="Fujisawa T."/>
            <person name="Nakamura Y."/>
            <person name="Kawachi M."/>
        </authorList>
    </citation>
    <scope>NUCLEOTIDE SEQUENCE [LARGE SCALE GENOMIC DNA]</scope>
    <source>
        <strain evidence="6 7">NIES-267</strain>
    </source>
</reference>
<dbReference type="GO" id="GO:0004519">
    <property type="term" value="F:endonuclease activity"/>
    <property type="evidence" value="ECO:0007669"/>
    <property type="project" value="UniProtKB-KW"/>
</dbReference>
<dbReference type="PANTHER" id="PTHR12302">
    <property type="entry name" value="EBNA2 BINDING PROTEIN P100"/>
    <property type="match status" value="1"/>
</dbReference>
<protein>
    <submittedName>
        <fullName evidence="6">Nuclease</fullName>
    </submittedName>
</protein>
<keyword evidence="1" id="KW-0540">Nuclease</keyword>
<feature type="domain" description="TNase-like" evidence="5">
    <location>
        <begin position="26"/>
        <end position="158"/>
    </location>
</feature>
<evidence type="ECO:0000313" key="7">
    <source>
        <dbReference type="Proteomes" id="UP000218418"/>
    </source>
</evidence>
<evidence type="ECO:0000256" key="1">
    <source>
        <dbReference type="ARBA" id="ARBA00022722"/>
    </source>
</evidence>
<dbReference type="Gene3D" id="2.40.50.90">
    <property type="match status" value="1"/>
</dbReference>
<dbReference type="Proteomes" id="UP000218418">
    <property type="component" value="Chromosome"/>
</dbReference>
<dbReference type="PROSITE" id="PS01284">
    <property type="entry name" value="TNASE_2"/>
    <property type="match status" value="1"/>
</dbReference>
<dbReference type="PROSITE" id="PS50830">
    <property type="entry name" value="TNASE_3"/>
    <property type="match status" value="1"/>
</dbReference>
<feature type="signal peptide" evidence="4">
    <location>
        <begin position="1"/>
        <end position="20"/>
    </location>
</feature>
<keyword evidence="2" id="KW-0255">Endonuclease</keyword>
<dbReference type="SMART" id="SM00318">
    <property type="entry name" value="SNc"/>
    <property type="match status" value="1"/>
</dbReference>
<evidence type="ECO:0000256" key="3">
    <source>
        <dbReference type="ARBA" id="ARBA00022801"/>
    </source>
</evidence>